<proteinExistence type="predicted"/>
<dbReference type="AlphaFoldDB" id="A0A1H7IAW1"/>
<evidence type="ECO:0000259" key="1">
    <source>
        <dbReference type="PROSITE" id="PS51352"/>
    </source>
</evidence>
<name>A0A1H7IAW1_STRJI</name>
<protein>
    <submittedName>
        <fullName evidence="2">Thioredoxin</fullName>
    </submittedName>
</protein>
<dbReference type="Proteomes" id="UP000183015">
    <property type="component" value="Unassembled WGS sequence"/>
</dbReference>
<dbReference type="eggNOG" id="COG0526">
    <property type="taxonomic scope" value="Bacteria"/>
</dbReference>
<dbReference type="EMBL" id="FOAZ01000002">
    <property type="protein sequence ID" value="SEK58670.1"/>
    <property type="molecule type" value="Genomic_DNA"/>
</dbReference>
<evidence type="ECO:0000313" key="3">
    <source>
        <dbReference type="Proteomes" id="UP000183015"/>
    </source>
</evidence>
<reference evidence="3" key="1">
    <citation type="submission" date="2016-10" db="EMBL/GenBank/DDBJ databases">
        <authorList>
            <person name="Varghese N."/>
        </authorList>
    </citation>
    <scope>NUCLEOTIDE SEQUENCE [LARGE SCALE GENOMIC DNA]</scope>
    <source>
        <strain evidence="3">DSM 45096 / BCRC 16803 / CGMCC 4.1857 / CIP 109030 / JCM 12277 / KCTC 19219 / NBRC 100920 / 33214</strain>
    </source>
</reference>
<organism evidence="2 3">
    <name type="scientific">Streptacidiphilus jiangxiensis</name>
    <dbReference type="NCBI Taxonomy" id="235985"/>
    <lineage>
        <taxon>Bacteria</taxon>
        <taxon>Bacillati</taxon>
        <taxon>Actinomycetota</taxon>
        <taxon>Actinomycetes</taxon>
        <taxon>Kitasatosporales</taxon>
        <taxon>Streptomycetaceae</taxon>
        <taxon>Streptacidiphilus</taxon>
    </lineage>
</organism>
<dbReference type="PROSITE" id="PS51352">
    <property type="entry name" value="THIOREDOXIN_2"/>
    <property type="match status" value="1"/>
</dbReference>
<dbReference type="InterPro" id="IPR036249">
    <property type="entry name" value="Thioredoxin-like_sf"/>
</dbReference>
<dbReference type="SUPFAM" id="SSF52833">
    <property type="entry name" value="Thioredoxin-like"/>
    <property type="match status" value="1"/>
</dbReference>
<keyword evidence="3" id="KW-1185">Reference proteome</keyword>
<dbReference type="Pfam" id="PF00085">
    <property type="entry name" value="Thioredoxin"/>
    <property type="match status" value="1"/>
</dbReference>
<gene>
    <name evidence="2" type="ORF">SAMN05414137_102542</name>
</gene>
<accession>A0A1H7IAW1</accession>
<dbReference type="InterPro" id="IPR013766">
    <property type="entry name" value="Thioredoxin_domain"/>
</dbReference>
<feature type="domain" description="Thioredoxin" evidence="1">
    <location>
        <begin position="14"/>
        <end position="144"/>
    </location>
</feature>
<sequence length="148" mass="15697">MSGVADPTGLVVAAVVLLAATAFGLVRRSRDGRLRALRADGPLRLTARDLGQSLGDRATLVQFSTSFCATCPGTRRLLTEVADGTPGVRHVEIDAEERLDLVRRAEVMRTPTVLVLDRDGRVLRRASGPPTRAEVASALELATVPTAA</sequence>
<dbReference type="CDD" id="cd02947">
    <property type="entry name" value="TRX_family"/>
    <property type="match status" value="1"/>
</dbReference>
<dbReference type="Gene3D" id="3.40.30.10">
    <property type="entry name" value="Glutaredoxin"/>
    <property type="match status" value="1"/>
</dbReference>
<evidence type="ECO:0000313" key="2">
    <source>
        <dbReference type="EMBL" id="SEK58670.1"/>
    </source>
</evidence>
<dbReference type="STRING" id="235985.SAMN05414137_102542"/>